<evidence type="ECO:0000313" key="2">
    <source>
        <dbReference type="EMBL" id="EGQ4384892.1"/>
    </source>
</evidence>
<evidence type="ECO:0000256" key="1">
    <source>
        <dbReference type="SAM" id="Coils"/>
    </source>
</evidence>
<reference evidence="2 3" key="1">
    <citation type="submission" date="2018-11" db="EMBL/GenBank/DDBJ databases">
        <authorList>
            <consortium name="Veterinary Laboratory Investigation and Response Network"/>
        </authorList>
    </citation>
    <scope>NUCLEOTIDE SEQUENCE [LARGE SCALE GENOMIC DNA]</scope>
    <source>
        <strain evidence="2 3">SPSE-18-VL-LA-PA-Ryan-0021</strain>
    </source>
</reference>
<dbReference type="AlphaFoldDB" id="A0A8H9EPK3"/>
<evidence type="ECO:0008006" key="4">
    <source>
        <dbReference type="Google" id="ProtNLM"/>
    </source>
</evidence>
<feature type="coiled-coil region" evidence="1">
    <location>
        <begin position="27"/>
        <end position="54"/>
    </location>
</feature>
<comment type="caution">
    <text evidence="2">The sequence shown here is derived from an EMBL/GenBank/DDBJ whole genome shotgun (WGS) entry which is preliminary data.</text>
</comment>
<sequence>MEHDSKEYYENQSEYWFNEASKFVKQRDILIDDNAKLRKERAKLQRKLDDVVSMVNAYVIAAKAYSGESAYNLLENELDRIMEDE</sequence>
<keyword evidence="1" id="KW-0175">Coiled coil</keyword>
<protein>
    <recommendedName>
        <fullName evidence="4">Phage protein</fullName>
    </recommendedName>
</protein>
<keyword evidence="3" id="KW-1185">Reference proteome</keyword>
<dbReference type="RefSeq" id="WP_015728818.1">
    <property type="nucleotide sequence ID" value="NZ_BAAFJL010000004.1"/>
</dbReference>
<gene>
    <name evidence="2" type="ORF">EGV54_07260</name>
</gene>
<dbReference type="EMBL" id="AAXKXX010000009">
    <property type="protein sequence ID" value="EGQ4384892.1"/>
    <property type="molecule type" value="Genomic_DNA"/>
</dbReference>
<accession>A0A8H9EPK3</accession>
<name>A0A8H9EPK3_STAPS</name>
<dbReference type="Proteomes" id="UP000600220">
    <property type="component" value="Unassembled WGS sequence"/>
</dbReference>
<organism evidence="2 3">
    <name type="scientific">Staphylococcus pseudintermedius</name>
    <dbReference type="NCBI Taxonomy" id="283734"/>
    <lineage>
        <taxon>Bacteria</taxon>
        <taxon>Bacillati</taxon>
        <taxon>Bacillota</taxon>
        <taxon>Bacilli</taxon>
        <taxon>Bacillales</taxon>
        <taxon>Staphylococcaceae</taxon>
        <taxon>Staphylococcus</taxon>
        <taxon>Staphylococcus intermedius group</taxon>
    </lineage>
</organism>
<proteinExistence type="predicted"/>
<evidence type="ECO:0000313" key="3">
    <source>
        <dbReference type="Proteomes" id="UP000600220"/>
    </source>
</evidence>